<dbReference type="PANTHER" id="PTHR30204:SF90">
    <property type="entry name" value="HTH-TYPE TRANSCRIPTIONAL ACTIVATOR MTA"/>
    <property type="match status" value="1"/>
</dbReference>
<accession>A0A173TJW2</accession>
<dbReference type="CDD" id="cd01106">
    <property type="entry name" value="HTH_TipAL-Mta"/>
    <property type="match status" value="1"/>
</dbReference>
<dbReference type="Pfam" id="PF13411">
    <property type="entry name" value="MerR_1"/>
    <property type="match status" value="1"/>
</dbReference>
<evidence type="ECO:0000313" key="5">
    <source>
        <dbReference type="EMBL" id="MTK22444.1"/>
    </source>
</evidence>
<sequence length="252" mass="29566">MEYTILKLAHLAGISTRTLRYYDEIDLLKPARMSSSGYRIYSQKEVDQLQQILFYKELGVGLDEIKQIINNPQFDDMQALQDHYQKLLEKRKQIDTMIETVQLTIQSRKGEIKMTDKQKFEGLKKQLIEENEQRYGQELREKYGEDVINHSNKQFKNLSKEQYEAMNQLSYEILALLEEAMETNNPESELAQVLAKKHHEWLGYTWPSYSKEAHAGLAQMYVADPRFTAYYDEKIKPGAAQFLCDAILVYTK</sequence>
<dbReference type="InterPro" id="IPR009061">
    <property type="entry name" value="DNA-bd_dom_put_sf"/>
</dbReference>
<dbReference type="Proteomes" id="UP000487649">
    <property type="component" value="Unassembled WGS sequence"/>
</dbReference>
<evidence type="ECO:0000256" key="2">
    <source>
        <dbReference type="ARBA" id="ARBA00023125"/>
    </source>
</evidence>
<dbReference type="PROSITE" id="PS50937">
    <property type="entry name" value="HTH_MERR_2"/>
    <property type="match status" value="1"/>
</dbReference>
<dbReference type="SMART" id="SM00422">
    <property type="entry name" value="HTH_MERR"/>
    <property type="match status" value="1"/>
</dbReference>
<dbReference type="SUPFAM" id="SSF89082">
    <property type="entry name" value="Antibiotic binding domain of TipA-like multidrug resistance regulators"/>
    <property type="match status" value="1"/>
</dbReference>
<reference evidence="5 6" key="1">
    <citation type="journal article" date="2019" name="Nat. Med.">
        <title>A library of human gut bacterial isolates paired with longitudinal multiomics data enables mechanistic microbiome research.</title>
        <authorList>
            <person name="Poyet M."/>
            <person name="Groussin M."/>
            <person name="Gibbons S.M."/>
            <person name="Avila-Pacheco J."/>
            <person name="Jiang X."/>
            <person name="Kearney S.M."/>
            <person name="Perrotta A.R."/>
            <person name="Berdy B."/>
            <person name="Zhao S."/>
            <person name="Lieberman T.D."/>
            <person name="Swanson P.K."/>
            <person name="Smith M."/>
            <person name="Roesemann S."/>
            <person name="Alexander J.E."/>
            <person name="Rich S.A."/>
            <person name="Livny J."/>
            <person name="Vlamakis H."/>
            <person name="Clish C."/>
            <person name="Bullock K."/>
            <person name="Deik A."/>
            <person name="Scott J."/>
            <person name="Pierce K.A."/>
            <person name="Xavier R.J."/>
            <person name="Alm E.J."/>
        </authorList>
    </citation>
    <scope>NUCLEOTIDE SEQUENCE [LARGE SCALE GENOMIC DNA]</scope>
    <source>
        <strain evidence="5 6">BIOML-A198</strain>
    </source>
</reference>
<dbReference type="Gene3D" id="1.10.1660.10">
    <property type="match status" value="1"/>
</dbReference>
<dbReference type="SUPFAM" id="SSF46955">
    <property type="entry name" value="Putative DNA-binding domain"/>
    <property type="match status" value="1"/>
</dbReference>
<keyword evidence="2" id="KW-0238">DNA-binding</keyword>
<dbReference type="OrthoDB" id="9777497at2"/>
<keyword evidence="4" id="KW-0804">Transcription</keyword>
<evidence type="ECO:0000256" key="3">
    <source>
        <dbReference type="ARBA" id="ARBA00023159"/>
    </source>
</evidence>
<protein>
    <submittedName>
        <fullName evidence="5">MerR family transcriptional regulator</fullName>
    </submittedName>
</protein>
<dbReference type="AlphaFoldDB" id="A0A173TJW2"/>
<dbReference type="InterPro" id="IPR012925">
    <property type="entry name" value="TipAS_dom"/>
</dbReference>
<dbReference type="Gene3D" id="1.10.490.50">
    <property type="entry name" value="Antibiotic binding domain of TipA-like multidrug resistance regulators"/>
    <property type="match status" value="1"/>
</dbReference>
<dbReference type="GO" id="GO:0003677">
    <property type="term" value="F:DNA binding"/>
    <property type="evidence" value="ECO:0007669"/>
    <property type="project" value="UniProtKB-KW"/>
</dbReference>
<dbReference type="Pfam" id="PF07739">
    <property type="entry name" value="TipAS"/>
    <property type="match status" value="1"/>
</dbReference>
<dbReference type="PANTHER" id="PTHR30204">
    <property type="entry name" value="REDOX-CYCLING DRUG-SENSING TRANSCRIPTIONAL ACTIVATOR SOXR"/>
    <property type="match status" value="1"/>
</dbReference>
<dbReference type="InterPro" id="IPR047057">
    <property type="entry name" value="MerR_fam"/>
</dbReference>
<dbReference type="GO" id="GO:0003700">
    <property type="term" value="F:DNA-binding transcription factor activity"/>
    <property type="evidence" value="ECO:0007669"/>
    <property type="project" value="InterPro"/>
</dbReference>
<proteinExistence type="predicted"/>
<keyword evidence="1" id="KW-0805">Transcription regulation</keyword>
<dbReference type="PRINTS" id="PR00040">
    <property type="entry name" value="HTHMERR"/>
</dbReference>
<dbReference type="EMBL" id="WMQE01000039">
    <property type="protein sequence ID" value="MTK22444.1"/>
    <property type="molecule type" value="Genomic_DNA"/>
</dbReference>
<evidence type="ECO:0000256" key="4">
    <source>
        <dbReference type="ARBA" id="ARBA00023163"/>
    </source>
</evidence>
<name>A0A173TJW2_9FIRM</name>
<keyword evidence="3" id="KW-0010">Activator</keyword>
<evidence type="ECO:0000313" key="6">
    <source>
        <dbReference type="Proteomes" id="UP000487649"/>
    </source>
</evidence>
<dbReference type="RefSeq" id="WP_006785062.1">
    <property type="nucleotide sequence ID" value="NZ_CAJJOK010000007.1"/>
</dbReference>
<dbReference type="InterPro" id="IPR036244">
    <property type="entry name" value="TipA-like_antibiotic-bd"/>
</dbReference>
<organism evidence="5 6">
    <name type="scientific">Turicibacter sanguinis</name>
    <dbReference type="NCBI Taxonomy" id="154288"/>
    <lineage>
        <taxon>Bacteria</taxon>
        <taxon>Bacillati</taxon>
        <taxon>Bacillota</taxon>
        <taxon>Erysipelotrichia</taxon>
        <taxon>Erysipelotrichales</taxon>
        <taxon>Turicibacteraceae</taxon>
        <taxon>Turicibacter</taxon>
    </lineage>
</organism>
<gene>
    <name evidence="5" type="ORF">GMA92_13580</name>
</gene>
<dbReference type="InterPro" id="IPR000551">
    <property type="entry name" value="MerR-type_HTH_dom"/>
</dbReference>
<dbReference type="GeneID" id="60057954"/>
<comment type="caution">
    <text evidence="5">The sequence shown here is derived from an EMBL/GenBank/DDBJ whole genome shotgun (WGS) entry which is preliminary data.</text>
</comment>
<evidence type="ECO:0000256" key="1">
    <source>
        <dbReference type="ARBA" id="ARBA00023015"/>
    </source>
</evidence>